<gene>
    <name evidence="2" type="ORF">NDU88_004990</name>
</gene>
<feature type="region of interest" description="Disordered" evidence="1">
    <location>
        <begin position="1"/>
        <end position="24"/>
    </location>
</feature>
<dbReference type="Proteomes" id="UP001066276">
    <property type="component" value="Chromosome 11"/>
</dbReference>
<evidence type="ECO:0000256" key="1">
    <source>
        <dbReference type="SAM" id="MobiDB-lite"/>
    </source>
</evidence>
<accession>A0AAV7LJS8</accession>
<comment type="caution">
    <text evidence="2">The sequence shown here is derived from an EMBL/GenBank/DDBJ whole genome shotgun (WGS) entry which is preliminary data.</text>
</comment>
<reference evidence="2" key="1">
    <citation type="journal article" date="2022" name="bioRxiv">
        <title>Sequencing and chromosome-scale assembly of the giantPleurodeles waltlgenome.</title>
        <authorList>
            <person name="Brown T."/>
            <person name="Elewa A."/>
            <person name="Iarovenko S."/>
            <person name="Subramanian E."/>
            <person name="Araus A.J."/>
            <person name="Petzold A."/>
            <person name="Susuki M."/>
            <person name="Suzuki K.-i.T."/>
            <person name="Hayashi T."/>
            <person name="Toyoda A."/>
            <person name="Oliveira C."/>
            <person name="Osipova E."/>
            <person name="Leigh N.D."/>
            <person name="Simon A."/>
            <person name="Yun M.H."/>
        </authorList>
    </citation>
    <scope>NUCLEOTIDE SEQUENCE</scope>
    <source>
        <strain evidence="2">20211129_DDA</strain>
        <tissue evidence="2">Liver</tissue>
    </source>
</reference>
<name>A0AAV7LJS8_PLEWA</name>
<evidence type="ECO:0000313" key="3">
    <source>
        <dbReference type="Proteomes" id="UP001066276"/>
    </source>
</evidence>
<evidence type="ECO:0000313" key="2">
    <source>
        <dbReference type="EMBL" id="KAJ1091876.1"/>
    </source>
</evidence>
<dbReference type="EMBL" id="JANPWB010000015">
    <property type="protein sequence ID" value="KAJ1091876.1"/>
    <property type="molecule type" value="Genomic_DNA"/>
</dbReference>
<dbReference type="AlphaFoldDB" id="A0AAV7LJS8"/>
<organism evidence="2 3">
    <name type="scientific">Pleurodeles waltl</name>
    <name type="common">Iberian ribbed newt</name>
    <dbReference type="NCBI Taxonomy" id="8319"/>
    <lineage>
        <taxon>Eukaryota</taxon>
        <taxon>Metazoa</taxon>
        <taxon>Chordata</taxon>
        <taxon>Craniata</taxon>
        <taxon>Vertebrata</taxon>
        <taxon>Euteleostomi</taxon>
        <taxon>Amphibia</taxon>
        <taxon>Batrachia</taxon>
        <taxon>Caudata</taxon>
        <taxon>Salamandroidea</taxon>
        <taxon>Salamandridae</taxon>
        <taxon>Pleurodelinae</taxon>
        <taxon>Pleurodeles</taxon>
    </lineage>
</organism>
<sequence>MVPQASRDSGARLVSRAAPSVRRSTSPPNYVFICLLDVVDHFGWIVDINHYLLFMLHTYASFDLVDHHILLDRLAVAAGMLEVEQA</sequence>
<protein>
    <submittedName>
        <fullName evidence="2">Uncharacterized protein</fullName>
    </submittedName>
</protein>
<keyword evidence="3" id="KW-1185">Reference proteome</keyword>
<proteinExistence type="predicted"/>